<reference evidence="2 3" key="1">
    <citation type="submission" date="2019-01" db="EMBL/GenBank/DDBJ databases">
        <title>Novel species of Nocardioides.</title>
        <authorList>
            <person name="Liu Q."/>
            <person name="Xin Y.-H."/>
        </authorList>
    </citation>
    <scope>NUCLEOTIDE SEQUENCE [LARGE SCALE GENOMIC DNA]</scope>
    <source>
        <strain evidence="2 3">HLT3-15</strain>
    </source>
</reference>
<feature type="domain" description="DUF732" evidence="1">
    <location>
        <begin position="15"/>
        <end position="89"/>
    </location>
</feature>
<dbReference type="EMBL" id="SDWS01000010">
    <property type="protein sequence ID" value="RYB88847.1"/>
    <property type="molecule type" value="Genomic_DNA"/>
</dbReference>
<proteinExistence type="predicted"/>
<keyword evidence="3" id="KW-1185">Reference proteome</keyword>
<dbReference type="AlphaFoldDB" id="A0A4Q2RJR5"/>
<evidence type="ECO:0000313" key="3">
    <source>
        <dbReference type="Proteomes" id="UP000291838"/>
    </source>
</evidence>
<name>A0A4Q2RJR5_9ACTN</name>
<evidence type="ECO:0000313" key="2">
    <source>
        <dbReference type="EMBL" id="RYB88847.1"/>
    </source>
</evidence>
<evidence type="ECO:0000259" key="1">
    <source>
        <dbReference type="Pfam" id="PF05305"/>
    </source>
</evidence>
<comment type="caution">
    <text evidence="2">The sequence shown here is derived from an EMBL/GenBank/DDBJ whole genome shotgun (WGS) entry which is preliminary data.</text>
</comment>
<dbReference type="InterPro" id="IPR007969">
    <property type="entry name" value="DUF732"/>
</dbReference>
<protein>
    <recommendedName>
        <fullName evidence="1">DUF732 domain-containing protein</fullName>
    </recommendedName>
</protein>
<organism evidence="2 3">
    <name type="scientific">Nocardioides glacieisoli</name>
    <dbReference type="NCBI Taxonomy" id="1168730"/>
    <lineage>
        <taxon>Bacteria</taxon>
        <taxon>Bacillati</taxon>
        <taxon>Actinomycetota</taxon>
        <taxon>Actinomycetes</taxon>
        <taxon>Propionibacteriales</taxon>
        <taxon>Nocardioidaceae</taxon>
        <taxon>Nocardioides</taxon>
    </lineage>
</organism>
<sequence>MPLATPVPPDDLPGDDEEFLDRATANLDRADIDLRISDEKLVDRGRTFCSILSGGGMVAAKVDVWAASLEFDDGSGEVFDAAVDAYCPNLLDGYREIRTGDQSAEPTHEERGDLARFFLDWRKVPTDDMTDGDLSTDAAAVCLAPSGARWLRSKDVSRTLRHVSDADQISHLFALTLAYCDDRLDDLDKAFASEA</sequence>
<dbReference type="RefSeq" id="WP_129478691.1">
    <property type="nucleotide sequence ID" value="NZ_SDWS01000010.1"/>
</dbReference>
<gene>
    <name evidence="2" type="ORF">EUA06_18875</name>
</gene>
<dbReference type="Proteomes" id="UP000291838">
    <property type="component" value="Unassembled WGS sequence"/>
</dbReference>
<accession>A0A4Q2RJR5</accession>
<dbReference type="Pfam" id="PF05305">
    <property type="entry name" value="DUF732"/>
    <property type="match status" value="1"/>
</dbReference>